<reference evidence="1 2" key="1">
    <citation type="submission" date="2014-08" db="EMBL/GenBank/DDBJ databases">
        <title>Porphyromonas cangingivalis strain:COT-109_OH1386 Genome sequencing.</title>
        <authorList>
            <person name="Wallis C."/>
            <person name="Deusch O."/>
            <person name="O'Flynn C."/>
            <person name="Davis I."/>
            <person name="Jospin G."/>
            <person name="Darling A.E."/>
            <person name="Coil D.A."/>
            <person name="Alexiev A."/>
            <person name="Horsfall A."/>
            <person name="Kirkwood N."/>
            <person name="Harris S."/>
            <person name="Eisen J.A."/>
        </authorList>
    </citation>
    <scope>NUCLEOTIDE SEQUENCE [LARGE SCALE GENOMIC DNA]</scope>
    <source>
        <strain evidence="2">COT-109 OH1386</strain>
    </source>
</reference>
<dbReference type="OrthoDB" id="1012192at2"/>
<name>A0A0A2EYR4_PORCN</name>
<protein>
    <submittedName>
        <fullName evidence="1">Diguanylate cyclase</fullName>
    </submittedName>
</protein>
<accession>A0A0A2EYR4</accession>
<proteinExistence type="predicted"/>
<dbReference type="STRING" id="36874.HQ34_02090"/>
<dbReference type="AlphaFoldDB" id="A0A0A2EYR4"/>
<dbReference type="EMBL" id="JQJD01000006">
    <property type="protein sequence ID" value="KGN82837.1"/>
    <property type="molecule type" value="Genomic_DNA"/>
</dbReference>
<dbReference type="RefSeq" id="WP_036850448.1">
    <property type="nucleotide sequence ID" value="NZ_JQJD01000006.1"/>
</dbReference>
<gene>
    <name evidence="1" type="ORF">HQ35_01735</name>
</gene>
<sequence length="117" mass="13324">MDYFNKANIAITICDKEGIIIEMNEQSKKVNLRPGQITLVGSNVLDCHPEPARSMLEKMMQTQTKNAYTIEKGDVKKLIYQIPWYDEAGAYAGFAELSMIIPFDMPHKIRKPKSSNE</sequence>
<comment type="caution">
    <text evidence="1">The sequence shown here is derived from an EMBL/GenBank/DDBJ whole genome shotgun (WGS) entry which is preliminary data.</text>
</comment>
<keyword evidence="2" id="KW-1185">Reference proteome</keyword>
<dbReference type="Gene3D" id="3.30.450.20">
    <property type="entry name" value="PAS domain"/>
    <property type="match status" value="1"/>
</dbReference>
<evidence type="ECO:0000313" key="1">
    <source>
        <dbReference type="EMBL" id="KGN82837.1"/>
    </source>
</evidence>
<evidence type="ECO:0000313" key="2">
    <source>
        <dbReference type="Proteomes" id="UP000030125"/>
    </source>
</evidence>
<dbReference type="Proteomes" id="UP000030125">
    <property type="component" value="Unassembled WGS sequence"/>
</dbReference>
<dbReference type="eggNOG" id="COG3829">
    <property type="taxonomic scope" value="Bacteria"/>
</dbReference>
<organism evidence="1 2">
    <name type="scientific">Porphyromonas cangingivalis</name>
    <dbReference type="NCBI Taxonomy" id="36874"/>
    <lineage>
        <taxon>Bacteria</taxon>
        <taxon>Pseudomonadati</taxon>
        <taxon>Bacteroidota</taxon>
        <taxon>Bacteroidia</taxon>
        <taxon>Bacteroidales</taxon>
        <taxon>Porphyromonadaceae</taxon>
        <taxon>Porphyromonas</taxon>
    </lineage>
</organism>